<evidence type="ECO:0000313" key="2">
    <source>
        <dbReference type="Proteomes" id="UP000256869"/>
    </source>
</evidence>
<organism evidence="1 2">
    <name type="scientific">Cohnella lupini</name>
    <dbReference type="NCBI Taxonomy" id="1294267"/>
    <lineage>
        <taxon>Bacteria</taxon>
        <taxon>Bacillati</taxon>
        <taxon>Bacillota</taxon>
        <taxon>Bacilli</taxon>
        <taxon>Bacillales</taxon>
        <taxon>Paenibacillaceae</taxon>
        <taxon>Cohnella</taxon>
    </lineage>
</organism>
<accession>A0A3D9HZ93</accession>
<sequence>MEEKKGNSATRAKEKYNAANYDQVKFTVRKGGRDIIDKAADKAEMSRNAYILEAVIEKMKRDGIEYEEEAPGD</sequence>
<evidence type="ECO:0000313" key="1">
    <source>
        <dbReference type="EMBL" id="RED54814.1"/>
    </source>
</evidence>
<gene>
    <name evidence="1" type="ORF">DFP95_12170</name>
</gene>
<name>A0A3D9HZ93_9BACL</name>
<dbReference type="InterPro" id="IPR013321">
    <property type="entry name" value="Arc_rbn_hlx_hlx"/>
</dbReference>
<dbReference type="Proteomes" id="UP000256869">
    <property type="component" value="Unassembled WGS sequence"/>
</dbReference>
<dbReference type="GO" id="GO:0006355">
    <property type="term" value="P:regulation of DNA-templated transcription"/>
    <property type="evidence" value="ECO:0007669"/>
    <property type="project" value="InterPro"/>
</dbReference>
<dbReference type="OrthoDB" id="2662015at2"/>
<keyword evidence="2" id="KW-1185">Reference proteome</keyword>
<comment type="caution">
    <text evidence="1">The sequence shown here is derived from an EMBL/GenBank/DDBJ whole genome shotgun (WGS) entry which is preliminary data.</text>
</comment>
<dbReference type="RefSeq" id="WP_115995170.1">
    <property type="nucleotide sequence ID" value="NZ_QRDY01000021.1"/>
</dbReference>
<dbReference type="EMBL" id="QRDY01000021">
    <property type="protein sequence ID" value="RED54814.1"/>
    <property type="molecule type" value="Genomic_DNA"/>
</dbReference>
<dbReference type="AlphaFoldDB" id="A0A3D9HZ93"/>
<proteinExistence type="predicted"/>
<reference evidence="1 2" key="1">
    <citation type="submission" date="2018-07" db="EMBL/GenBank/DDBJ databases">
        <title>Genomic Encyclopedia of Type Strains, Phase III (KMG-III): the genomes of soil and plant-associated and newly described type strains.</title>
        <authorList>
            <person name="Whitman W."/>
        </authorList>
    </citation>
    <scope>NUCLEOTIDE SEQUENCE [LARGE SCALE GENOMIC DNA]</scope>
    <source>
        <strain evidence="1 2">CECT 8236</strain>
    </source>
</reference>
<dbReference type="Gene3D" id="1.10.1220.10">
    <property type="entry name" value="Met repressor-like"/>
    <property type="match status" value="1"/>
</dbReference>
<protein>
    <submittedName>
        <fullName evidence="1">Uncharacterized protein</fullName>
    </submittedName>
</protein>